<dbReference type="Proteomes" id="UP001153365">
    <property type="component" value="Unassembled WGS sequence"/>
</dbReference>
<evidence type="ECO:0008006" key="3">
    <source>
        <dbReference type="Google" id="ProtNLM"/>
    </source>
</evidence>
<proteinExistence type="predicted"/>
<evidence type="ECO:0000313" key="1">
    <source>
        <dbReference type="EMBL" id="CAH7686060.1"/>
    </source>
</evidence>
<dbReference type="AlphaFoldDB" id="A0AAV0BHM4"/>
<evidence type="ECO:0000313" key="2">
    <source>
        <dbReference type="Proteomes" id="UP001153365"/>
    </source>
</evidence>
<comment type="caution">
    <text evidence="1">The sequence shown here is derived from an EMBL/GenBank/DDBJ whole genome shotgun (WGS) entry which is preliminary data.</text>
</comment>
<accession>A0AAV0BHM4</accession>
<gene>
    <name evidence="1" type="ORF">PPACK8108_LOCUS20662</name>
</gene>
<name>A0AAV0BHM4_PHAPC</name>
<sequence>MPKSASMGPLTIINIISLISPQVRCLIGWRDMVEDTRTLTTKVDQITPAPTFEIDLKDSTAEAKSQMHKPPTYQKVKPDIRGHEVRIKIPETSEDERIASFDLKGLYNYLVDNQIVKIYFRHPTVNQIDRLQHSSFIGKCVKRLFLILPRLFRPSTSPTYLQKLPLVNSAVK</sequence>
<keyword evidence="2" id="KW-1185">Reference proteome</keyword>
<dbReference type="EMBL" id="CALTRL010005770">
    <property type="protein sequence ID" value="CAH7686060.1"/>
    <property type="molecule type" value="Genomic_DNA"/>
</dbReference>
<organism evidence="1 2">
    <name type="scientific">Phakopsora pachyrhizi</name>
    <name type="common">Asian soybean rust disease fungus</name>
    <dbReference type="NCBI Taxonomy" id="170000"/>
    <lineage>
        <taxon>Eukaryota</taxon>
        <taxon>Fungi</taxon>
        <taxon>Dikarya</taxon>
        <taxon>Basidiomycota</taxon>
        <taxon>Pucciniomycotina</taxon>
        <taxon>Pucciniomycetes</taxon>
        <taxon>Pucciniales</taxon>
        <taxon>Phakopsoraceae</taxon>
        <taxon>Phakopsora</taxon>
    </lineage>
</organism>
<protein>
    <recommendedName>
        <fullName evidence="3">UBX domain-containing protein</fullName>
    </recommendedName>
</protein>
<reference evidence="1" key="1">
    <citation type="submission" date="2022-06" db="EMBL/GenBank/DDBJ databases">
        <authorList>
            <consortium name="SYNGENTA / RWTH Aachen University"/>
        </authorList>
    </citation>
    <scope>NUCLEOTIDE SEQUENCE</scope>
</reference>